<sequence>MAEDLDAAPADFRAALLSLRGAPTHRDVRLAEVPAPGRIAPFAAAVSGELDVHGLEASGRFVILHDPDGQPAWEGTMRIIALVKAVVEPEVGRDELWGEVAWSWLSDALAGVPHRARGGTVTKVTSTSFGELAERPDEVTVELRASWTPTTTDLAPHIAAWTDLMAACAGIPPTPEGVRPLPGRTA</sequence>
<dbReference type="EMBL" id="JAUHQB010000001">
    <property type="protein sequence ID" value="MDN4482114.1"/>
    <property type="molecule type" value="Genomic_DNA"/>
</dbReference>
<name>A0AB35MEC4_9MICO</name>
<reference evidence="1 2" key="1">
    <citation type="submission" date="2023-06" db="EMBL/GenBank/DDBJ databases">
        <title>SYSU T0a273.</title>
        <authorList>
            <person name="Gao L."/>
            <person name="Fang B.-Z."/>
            <person name="Li W.-J."/>
        </authorList>
    </citation>
    <scope>NUCLEOTIDE SEQUENCE [LARGE SCALE GENOMIC DNA]</scope>
    <source>
        <strain evidence="1 2">SYSU T0a273</strain>
    </source>
</reference>
<gene>
    <name evidence="1" type="ORF">QQ002_01015</name>
</gene>
<proteinExistence type="predicted"/>
<organism evidence="1 2">
    <name type="scientific">Demequina lignilytica</name>
    <dbReference type="NCBI Taxonomy" id="3051663"/>
    <lineage>
        <taxon>Bacteria</taxon>
        <taxon>Bacillati</taxon>
        <taxon>Actinomycetota</taxon>
        <taxon>Actinomycetes</taxon>
        <taxon>Micrococcales</taxon>
        <taxon>Demequinaceae</taxon>
        <taxon>Demequina</taxon>
    </lineage>
</organism>
<evidence type="ECO:0000313" key="1">
    <source>
        <dbReference type="EMBL" id="MDN4482114.1"/>
    </source>
</evidence>
<dbReference type="AlphaFoldDB" id="A0AB35MEC4"/>
<accession>A0AB35MEC4</accession>
<evidence type="ECO:0000313" key="2">
    <source>
        <dbReference type="Proteomes" id="UP001172756"/>
    </source>
</evidence>
<dbReference type="Pfam" id="PF11452">
    <property type="entry name" value="DUF3000"/>
    <property type="match status" value="1"/>
</dbReference>
<comment type="caution">
    <text evidence="1">The sequence shown here is derived from an EMBL/GenBank/DDBJ whole genome shotgun (WGS) entry which is preliminary data.</text>
</comment>
<protein>
    <submittedName>
        <fullName evidence="1">DUF3000 domain-containing protein</fullName>
    </submittedName>
</protein>
<dbReference type="Proteomes" id="UP001172756">
    <property type="component" value="Unassembled WGS sequence"/>
</dbReference>
<dbReference type="InterPro" id="IPR021555">
    <property type="entry name" value="DUF3000"/>
</dbReference>
<dbReference type="RefSeq" id="WP_301159343.1">
    <property type="nucleotide sequence ID" value="NZ_JAUHQB010000001.1"/>
</dbReference>